<evidence type="ECO:0000256" key="8">
    <source>
        <dbReference type="ARBA" id="ARBA00023010"/>
    </source>
</evidence>
<evidence type="ECO:0000256" key="10">
    <source>
        <dbReference type="SAM" id="MobiDB-lite"/>
    </source>
</evidence>
<protein>
    <submittedName>
        <fullName evidence="12">Protein transport protein Sec61 subunit beta-like</fullName>
    </submittedName>
</protein>
<dbReference type="Pfam" id="PF03911">
    <property type="entry name" value="Sec61_beta"/>
    <property type="match status" value="1"/>
</dbReference>
<sequence>MLPRRPECVAAVLYKGGATTSTSASVNSGSGSNMVRLYTDDALGLKISPTVVLVMSLCFIAFVAALDVFGKIYRAKAGVYPIGERTTRKEKEREDKMAMDAETNKDRVIKKVRHQGDKPPNVGDKGMMELNGFPSFKYVLTNGSRAIEDKEDYESDDFDMGEGDSTLIGPTKYGKAHDY</sequence>
<accession>A0A5B6VSH4</accession>
<keyword evidence="13" id="KW-1185">Reference proteome</keyword>
<name>A0A5B6VSH4_9ROSI</name>
<evidence type="ECO:0000256" key="5">
    <source>
        <dbReference type="ARBA" id="ARBA00022824"/>
    </source>
</evidence>
<evidence type="ECO:0000256" key="2">
    <source>
        <dbReference type="ARBA" id="ARBA00006103"/>
    </source>
</evidence>
<comment type="subcellular location">
    <subcellularLocation>
        <location evidence="1">Endoplasmic reticulum membrane</location>
        <topology evidence="1">Single-pass membrane protein</topology>
    </subcellularLocation>
</comment>
<comment type="similarity">
    <text evidence="2">Belongs to the SEC61-beta family.</text>
</comment>
<dbReference type="EMBL" id="SMMG02000006">
    <property type="protein sequence ID" value="KAA3471895.1"/>
    <property type="molecule type" value="Genomic_DNA"/>
</dbReference>
<keyword evidence="8" id="KW-0811">Translocation</keyword>
<keyword evidence="3" id="KW-0813">Transport</keyword>
<keyword evidence="4 11" id="KW-0812">Transmembrane</keyword>
<dbReference type="InterPro" id="IPR030671">
    <property type="entry name" value="Sec61-beta/Sbh"/>
</dbReference>
<evidence type="ECO:0000256" key="7">
    <source>
        <dbReference type="ARBA" id="ARBA00022989"/>
    </source>
</evidence>
<dbReference type="PANTHER" id="PTHR13509">
    <property type="entry name" value="SEC61 SUBUNIT BETA"/>
    <property type="match status" value="1"/>
</dbReference>
<dbReference type="AlphaFoldDB" id="A0A5B6VSH4"/>
<dbReference type="GO" id="GO:0005784">
    <property type="term" value="C:Sec61 translocon complex"/>
    <property type="evidence" value="ECO:0007669"/>
    <property type="project" value="InterPro"/>
</dbReference>
<feature type="transmembrane region" description="Helical" evidence="11">
    <location>
        <begin position="47"/>
        <end position="66"/>
    </location>
</feature>
<evidence type="ECO:0000313" key="13">
    <source>
        <dbReference type="Proteomes" id="UP000325315"/>
    </source>
</evidence>
<evidence type="ECO:0000256" key="6">
    <source>
        <dbReference type="ARBA" id="ARBA00022927"/>
    </source>
</evidence>
<organism evidence="12 13">
    <name type="scientific">Gossypium australe</name>
    <dbReference type="NCBI Taxonomy" id="47621"/>
    <lineage>
        <taxon>Eukaryota</taxon>
        <taxon>Viridiplantae</taxon>
        <taxon>Streptophyta</taxon>
        <taxon>Embryophyta</taxon>
        <taxon>Tracheophyta</taxon>
        <taxon>Spermatophyta</taxon>
        <taxon>Magnoliopsida</taxon>
        <taxon>eudicotyledons</taxon>
        <taxon>Gunneridae</taxon>
        <taxon>Pentapetalae</taxon>
        <taxon>rosids</taxon>
        <taxon>malvids</taxon>
        <taxon>Malvales</taxon>
        <taxon>Malvaceae</taxon>
        <taxon>Malvoideae</taxon>
        <taxon>Gossypium</taxon>
    </lineage>
</organism>
<evidence type="ECO:0000256" key="9">
    <source>
        <dbReference type="ARBA" id="ARBA00023136"/>
    </source>
</evidence>
<evidence type="ECO:0000313" key="12">
    <source>
        <dbReference type="EMBL" id="KAA3471895.1"/>
    </source>
</evidence>
<evidence type="ECO:0000256" key="3">
    <source>
        <dbReference type="ARBA" id="ARBA00022448"/>
    </source>
</evidence>
<evidence type="ECO:0000256" key="1">
    <source>
        <dbReference type="ARBA" id="ARBA00004389"/>
    </source>
</evidence>
<dbReference type="GO" id="GO:0006886">
    <property type="term" value="P:intracellular protein transport"/>
    <property type="evidence" value="ECO:0007669"/>
    <property type="project" value="InterPro"/>
</dbReference>
<keyword evidence="9 11" id="KW-0472">Membrane</keyword>
<keyword evidence="6" id="KW-0653">Protein transport</keyword>
<keyword evidence="7 11" id="KW-1133">Transmembrane helix</keyword>
<comment type="caution">
    <text evidence="12">The sequence shown here is derived from an EMBL/GenBank/DDBJ whole genome shotgun (WGS) entry which is preliminary data.</text>
</comment>
<evidence type="ECO:0000256" key="4">
    <source>
        <dbReference type="ARBA" id="ARBA00022692"/>
    </source>
</evidence>
<reference evidence="13" key="1">
    <citation type="journal article" date="2019" name="Plant Biotechnol. J.">
        <title>Genome sequencing of the Australian wild diploid species Gossypium australe highlights disease resistance and delayed gland morphogenesis.</title>
        <authorList>
            <person name="Cai Y."/>
            <person name="Cai X."/>
            <person name="Wang Q."/>
            <person name="Wang P."/>
            <person name="Zhang Y."/>
            <person name="Cai C."/>
            <person name="Xu Y."/>
            <person name="Wang K."/>
            <person name="Zhou Z."/>
            <person name="Wang C."/>
            <person name="Geng S."/>
            <person name="Li B."/>
            <person name="Dong Q."/>
            <person name="Hou Y."/>
            <person name="Wang H."/>
            <person name="Ai P."/>
            <person name="Liu Z."/>
            <person name="Yi F."/>
            <person name="Sun M."/>
            <person name="An G."/>
            <person name="Cheng J."/>
            <person name="Zhang Y."/>
            <person name="Shi Q."/>
            <person name="Xie Y."/>
            <person name="Shi X."/>
            <person name="Chang Y."/>
            <person name="Huang F."/>
            <person name="Chen Y."/>
            <person name="Hong S."/>
            <person name="Mi L."/>
            <person name="Sun Q."/>
            <person name="Zhang L."/>
            <person name="Zhou B."/>
            <person name="Peng R."/>
            <person name="Zhang X."/>
            <person name="Liu F."/>
        </authorList>
    </citation>
    <scope>NUCLEOTIDE SEQUENCE [LARGE SCALE GENOMIC DNA]</scope>
    <source>
        <strain evidence="13">cv. PA1801</strain>
    </source>
</reference>
<proteinExistence type="inferred from homology"/>
<feature type="compositionally biased region" description="Acidic residues" evidence="10">
    <location>
        <begin position="151"/>
        <end position="162"/>
    </location>
</feature>
<evidence type="ECO:0000256" key="11">
    <source>
        <dbReference type="SAM" id="Phobius"/>
    </source>
</evidence>
<dbReference type="Proteomes" id="UP000325315">
    <property type="component" value="Unassembled WGS sequence"/>
</dbReference>
<feature type="region of interest" description="Disordered" evidence="10">
    <location>
        <begin position="151"/>
        <end position="179"/>
    </location>
</feature>
<dbReference type="InterPro" id="IPR016482">
    <property type="entry name" value="SecG/Sec61-beta/Sbh"/>
</dbReference>
<dbReference type="OrthoDB" id="5401193at2759"/>
<keyword evidence="5" id="KW-0256">Endoplasmic reticulum</keyword>
<gene>
    <name evidence="12" type="ORF">EPI10_017458</name>
</gene>